<feature type="domain" description="WYL" evidence="1">
    <location>
        <begin position="121"/>
        <end position="208"/>
    </location>
</feature>
<dbReference type="InterPro" id="IPR057727">
    <property type="entry name" value="WCX_dom"/>
</dbReference>
<gene>
    <name evidence="3" type="ORF">PG303_04070</name>
</gene>
<dbReference type="Pfam" id="PF13280">
    <property type="entry name" value="WYL"/>
    <property type="match status" value="1"/>
</dbReference>
<dbReference type="PANTHER" id="PTHR34580:SF9">
    <property type="entry name" value="SLL5097 PROTEIN"/>
    <property type="match status" value="1"/>
</dbReference>
<dbReference type="PANTHER" id="PTHR34580">
    <property type="match status" value="1"/>
</dbReference>
<dbReference type="Proteomes" id="UP001284033">
    <property type="component" value="Unassembled WGS sequence"/>
</dbReference>
<feature type="domain" description="WCX" evidence="2">
    <location>
        <begin position="239"/>
        <end position="316"/>
    </location>
</feature>
<reference evidence="3" key="1">
    <citation type="submission" date="2023-01" db="EMBL/GenBank/DDBJ databases">
        <title>Genome-based studies on antimicrobial resistance profiles of Riemerella anatipestifer in China, 1994 to 2021.</title>
        <authorList>
            <person name="Yang Z."/>
            <person name="Zhu D."/>
        </authorList>
    </citation>
    <scope>NUCLEOTIDE SEQUENCE</scope>
    <source>
        <strain evidence="3">RCAD1218</strain>
    </source>
</reference>
<name>A0AAP6HFD7_RIEAN</name>
<dbReference type="AlphaFoldDB" id="A0AAP6HFD7"/>
<dbReference type="EMBL" id="JAQZHK010000002">
    <property type="protein sequence ID" value="MDY3512393.1"/>
    <property type="molecule type" value="Genomic_DNA"/>
</dbReference>
<dbReference type="InterPro" id="IPR051534">
    <property type="entry name" value="CBASS_pafABC_assoc_protein"/>
</dbReference>
<evidence type="ECO:0000259" key="1">
    <source>
        <dbReference type="Pfam" id="PF13280"/>
    </source>
</evidence>
<proteinExistence type="predicted"/>
<evidence type="ECO:0000313" key="4">
    <source>
        <dbReference type="Proteomes" id="UP001284033"/>
    </source>
</evidence>
<accession>A0AAP6HFD7</accession>
<dbReference type="Pfam" id="PF25583">
    <property type="entry name" value="WCX"/>
    <property type="match status" value="1"/>
</dbReference>
<organism evidence="3 4">
    <name type="scientific">Riemerella anatipestifer</name>
    <name type="common">Moraxella anatipestifer</name>
    <dbReference type="NCBI Taxonomy" id="34085"/>
    <lineage>
        <taxon>Bacteria</taxon>
        <taxon>Pseudomonadati</taxon>
        <taxon>Bacteroidota</taxon>
        <taxon>Flavobacteriia</taxon>
        <taxon>Flavobacteriales</taxon>
        <taxon>Weeksellaceae</taxon>
        <taxon>Riemerella</taxon>
    </lineage>
</organism>
<dbReference type="GeneID" id="93717545"/>
<dbReference type="PROSITE" id="PS52050">
    <property type="entry name" value="WYL"/>
    <property type="match status" value="1"/>
</dbReference>
<dbReference type="RefSeq" id="WP_004920072.1">
    <property type="nucleotide sequence ID" value="NZ_CP031845.1"/>
</dbReference>
<evidence type="ECO:0000259" key="2">
    <source>
        <dbReference type="Pfam" id="PF25583"/>
    </source>
</evidence>
<comment type="caution">
    <text evidence="3">The sequence shown here is derived from an EMBL/GenBank/DDBJ whole genome shotgun (WGS) entry which is preliminary data.</text>
</comment>
<protein>
    <submittedName>
        <fullName evidence="3">WYL domain-containing protein</fullName>
    </submittedName>
</protein>
<evidence type="ECO:0000313" key="3">
    <source>
        <dbReference type="EMBL" id="MDY3512393.1"/>
    </source>
</evidence>
<sequence>MAKIEQIYRLLYIAELLKNKKQGISYEETKIFLEDKFREKGLDLKFSEKTFKRDRVLIAEFLGLETQYKKSFGTFTISKDEFEQEKEYDLENILLIEAYRKSKKNSKFILFEKRKPNGLYHFSTFIKAIKGGRVVSLYYHKYTENKPKKRVLVPYAIKEYQNRWYLLATDFSVNNKTNLENFLATRKKPKLEMPKIKSFAFDRISNVEIHHTRQLRYTHLIEDSFVHSFGVSSTIDETPQEIILSFTPHQGKYIKSLPLHHSQEILVENDKELTIKVKLFPTYDFTQEILSHGSNVIVTSPKSYRDEIAKIINEMAEKYK</sequence>
<dbReference type="InterPro" id="IPR026881">
    <property type="entry name" value="WYL_dom"/>
</dbReference>